<gene>
    <name evidence="1" type="ORF">SSEG_11245</name>
</gene>
<protein>
    <recommendedName>
        <fullName evidence="3">DUF5107 domain-containing protein</fullName>
    </recommendedName>
</protein>
<keyword evidence="2" id="KW-1185">Reference proteome</keyword>
<proteinExistence type="predicted"/>
<reference evidence="1" key="1">
    <citation type="submission" date="2009-10" db="EMBL/GenBank/DDBJ databases">
        <title>The genome sequence of Streptomyces sviceus strain ATCC 29083.</title>
        <authorList>
            <consortium name="The Broad Institute Genome Sequencing Platform"/>
            <consortium name="Broad Institute Microbial Sequencing Center"/>
            <person name="Fischbach M."/>
            <person name="Godfrey P."/>
            <person name="Ward D."/>
            <person name="Young S."/>
            <person name="Zeng Q."/>
            <person name="Koehrsen M."/>
            <person name="Alvarado L."/>
            <person name="Berlin A.M."/>
            <person name="Bochicchio J."/>
            <person name="Borenstein D."/>
            <person name="Chapman S.B."/>
            <person name="Chen Z."/>
            <person name="Engels R."/>
            <person name="Freedman E."/>
            <person name="Gellesch M."/>
            <person name="Goldberg J."/>
            <person name="Griggs A."/>
            <person name="Gujja S."/>
            <person name="Heilman E.R."/>
            <person name="Heiman D.I."/>
            <person name="Hepburn T.A."/>
            <person name="Howarth C."/>
            <person name="Jen D."/>
            <person name="Larson L."/>
            <person name="Lewis B."/>
            <person name="Mehta T."/>
            <person name="Park D."/>
            <person name="Pearson M."/>
            <person name="Richards J."/>
            <person name="Roberts A."/>
            <person name="Saif S."/>
            <person name="Shea T.D."/>
            <person name="Shenoy N."/>
            <person name="Sisk P."/>
            <person name="Stolte C."/>
            <person name="Sykes S.N."/>
            <person name="Thomson T."/>
            <person name="Walk T."/>
            <person name="White J."/>
            <person name="Yandava C."/>
            <person name="Straight P."/>
            <person name="Clardy J."/>
            <person name="Hung D."/>
            <person name="Kolter R."/>
            <person name="Mekalanos J."/>
            <person name="Walker S."/>
            <person name="Walsh C.T."/>
            <person name="Wieland-Brown L.C."/>
            <person name="Haas B."/>
            <person name="Nusbaum C."/>
            <person name="Birren B."/>
        </authorList>
    </citation>
    <scope>NUCLEOTIDE SEQUENCE [LARGE SCALE GENOMIC DNA]</scope>
    <source>
        <strain evidence="1">ATCC 29083</strain>
    </source>
</reference>
<dbReference type="Proteomes" id="UP000002785">
    <property type="component" value="Chromosome"/>
</dbReference>
<dbReference type="eggNOG" id="COG0457">
    <property type="taxonomic scope" value="Bacteria"/>
</dbReference>
<evidence type="ECO:0000313" key="1">
    <source>
        <dbReference type="EMBL" id="EFH28989.1"/>
    </source>
</evidence>
<name>D6XB40_STRX2</name>
<dbReference type="HOGENOM" id="CLU_153262_0_0_11"/>
<sequence>MEALLAARRTSEARSVWERLYPAIRARGRFRLIEAGLLLAEGRPDAARAVFEEGFEVADLREGAEAIGDLWSRISSPDEPLPAHYDFRMRPPT</sequence>
<evidence type="ECO:0000313" key="2">
    <source>
        <dbReference type="Proteomes" id="UP000002785"/>
    </source>
</evidence>
<dbReference type="AlphaFoldDB" id="D6XB40"/>
<evidence type="ECO:0008006" key="3">
    <source>
        <dbReference type="Google" id="ProtNLM"/>
    </source>
</evidence>
<dbReference type="EMBL" id="CM000951">
    <property type="protein sequence ID" value="EFH28989.1"/>
    <property type="molecule type" value="Genomic_DNA"/>
</dbReference>
<organism evidence="1 2">
    <name type="scientific">Streptomyces sviceus (strain ATCC 29083 / DSM 924 / JCM 4929 / NBRC 13980 / NCIMB 11184 / NRRL 5439 / UC 5370)</name>
    <dbReference type="NCBI Taxonomy" id="463191"/>
    <lineage>
        <taxon>Bacteria</taxon>
        <taxon>Bacillati</taxon>
        <taxon>Actinomycetota</taxon>
        <taxon>Actinomycetes</taxon>
        <taxon>Kitasatosporales</taxon>
        <taxon>Streptomycetaceae</taxon>
        <taxon>Streptomyces</taxon>
    </lineage>
</organism>
<accession>D6XB40</accession>